<dbReference type="PANTHER" id="PTHR43684:SF1">
    <property type="entry name" value="ENOYL-COA DELTA ISOMERASE 2"/>
    <property type="match status" value="1"/>
</dbReference>
<dbReference type="CDD" id="cd06558">
    <property type="entry name" value="crotonase-like"/>
    <property type="match status" value="1"/>
</dbReference>
<dbReference type="PANTHER" id="PTHR43684">
    <property type="match status" value="1"/>
</dbReference>
<dbReference type="InterPro" id="IPR051053">
    <property type="entry name" value="ECH/Chromodomain_protein"/>
</dbReference>
<evidence type="ECO:0000256" key="2">
    <source>
        <dbReference type="ARBA" id="ARBA00023140"/>
    </source>
</evidence>
<reference evidence="4 5" key="1">
    <citation type="submission" date="2018-07" db="EMBL/GenBank/DDBJ databases">
        <title>Motiliproteus coralliicola sp. nov., a bacterium isolated from Coral.</title>
        <authorList>
            <person name="Wang G."/>
        </authorList>
    </citation>
    <scope>NUCLEOTIDE SEQUENCE [LARGE SCALE GENOMIC DNA]</scope>
    <source>
        <strain evidence="4 5">C34</strain>
    </source>
</reference>
<accession>A0A369WV10</accession>
<gene>
    <name evidence="4" type="ORF">DV711_01905</name>
</gene>
<keyword evidence="3" id="KW-0413">Isomerase</keyword>
<evidence type="ECO:0000313" key="5">
    <source>
        <dbReference type="Proteomes" id="UP000253769"/>
    </source>
</evidence>
<sequence>MANQGVNIREEGAVRVLELDNPARRNALSLAMYTELRLQLEAAEREASVRALVISGSQEVFCSGNDLDDFISGPRMNQNHPTIRFMEALRAFSKPVVAAVEGPAVGIGTTLLLHCDLVYAGKSAFLQMPFVQLGICPEYGSSYLLPRMMGYQRAAELLMLGERITAEQGQAMGLINQVVADAEALQQAMSAAQRLAAAPPRAMRECKRLLVEGQRERISAAMDDELKVLAVALGYGEMEEAVTAFKEKRAPDFSRFS</sequence>
<dbReference type="EMBL" id="QQOH01000001">
    <property type="protein sequence ID" value="RDE24366.1"/>
    <property type="molecule type" value="Genomic_DNA"/>
</dbReference>
<keyword evidence="2" id="KW-0576">Peroxisome</keyword>
<proteinExistence type="predicted"/>
<name>A0A369WV10_9GAMM</name>
<dbReference type="InterPro" id="IPR001753">
    <property type="entry name" value="Enoyl-CoA_hydra/iso"/>
</dbReference>
<dbReference type="RefSeq" id="WP_114693953.1">
    <property type="nucleotide sequence ID" value="NZ_QQOH01000001.1"/>
</dbReference>
<dbReference type="Proteomes" id="UP000253769">
    <property type="component" value="Unassembled WGS sequence"/>
</dbReference>
<dbReference type="GO" id="GO:0004165">
    <property type="term" value="F:delta(3)-delta(2)-enoyl-CoA isomerase activity"/>
    <property type="evidence" value="ECO:0007669"/>
    <property type="project" value="UniProtKB-ARBA"/>
</dbReference>
<dbReference type="Pfam" id="PF00378">
    <property type="entry name" value="ECH_1"/>
    <property type="match status" value="1"/>
</dbReference>
<evidence type="ECO:0000256" key="3">
    <source>
        <dbReference type="ARBA" id="ARBA00023235"/>
    </source>
</evidence>
<dbReference type="SUPFAM" id="SSF52096">
    <property type="entry name" value="ClpP/crotonase"/>
    <property type="match status" value="1"/>
</dbReference>
<protein>
    <submittedName>
        <fullName evidence="4">Enoyl-CoA hydratase</fullName>
    </submittedName>
</protein>
<evidence type="ECO:0000313" key="4">
    <source>
        <dbReference type="EMBL" id="RDE24366.1"/>
    </source>
</evidence>
<dbReference type="AlphaFoldDB" id="A0A369WV10"/>
<comment type="caution">
    <text evidence="4">The sequence shown here is derived from an EMBL/GenBank/DDBJ whole genome shotgun (WGS) entry which is preliminary data.</text>
</comment>
<organism evidence="4 5">
    <name type="scientific">Motiliproteus coralliicola</name>
    <dbReference type="NCBI Taxonomy" id="2283196"/>
    <lineage>
        <taxon>Bacteria</taxon>
        <taxon>Pseudomonadati</taxon>
        <taxon>Pseudomonadota</taxon>
        <taxon>Gammaproteobacteria</taxon>
        <taxon>Oceanospirillales</taxon>
        <taxon>Oceanospirillaceae</taxon>
        <taxon>Motiliproteus</taxon>
    </lineage>
</organism>
<evidence type="ECO:0000256" key="1">
    <source>
        <dbReference type="ARBA" id="ARBA00004275"/>
    </source>
</evidence>
<dbReference type="InterPro" id="IPR029045">
    <property type="entry name" value="ClpP/crotonase-like_dom_sf"/>
</dbReference>
<dbReference type="Gene3D" id="3.90.226.10">
    <property type="entry name" value="2-enoyl-CoA Hydratase, Chain A, domain 1"/>
    <property type="match status" value="1"/>
</dbReference>
<dbReference type="OrthoDB" id="9797151at2"/>
<comment type="subcellular location">
    <subcellularLocation>
        <location evidence="1">Peroxisome</location>
    </subcellularLocation>
</comment>
<keyword evidence="5" id="KW-1185">Reference proteome</keyword>